<dbReference type="SUPFAM" id="SSF53098">
    <property type="entry name" value="Ribonuclease H-like"/>
    <property type="match status" value="1"/>
</dbReference>
<feature type="domain" description="HAT C-terminal dimerisation" evidence="6">
    <location>
        <begin position="399"/>
        <end position="445"/>
    </location>
</feature>
<evidence type="ECO:0000259" key="6">
    <source>
        <dbReference type="Pfam" id="PF05699"/>
    </source>
</evidence>
<proteinExistence type="predicted"/>
<comment type="subcellular location">
    <subcellularLocation>
        <location evidence="1">Nucleus</location>
    </subcellularLocation>
</comment>
<gene>
    <name evidence="7" type="ORF">GMARGA_LOCUS37858</name>
</gene>
<protein>
    <submittedName>
        <fullName evidence="7">8477_t:CDS:1</fullName>
    </submittedName>
</protein>
<dbReference type="InterPro" id="IPR012337">
    <property type="entry name" value="RNaseH-like_sf"/>
</dbReference>
<evidence type="ECO:0000256" key="5">
    <source>
        <dbReference type="ARBA" id="ARBA00023242"/>
    </source>
</evidence>
<evidence type="ECO:0000256" key="1">
    <source>
        <dbReference type="ARBA" id="ARBA00004123"/>
    </source>
</evidence>
<dbReference type="PANTHER" id="PTHR46481">
    <property type="entry name" value="ZINC FINGER BED DOMAIN-CONTAINING PROTEIN 4"/>
    <property type="match status" value="1"/>
</dbReference>
<evidence type="ECO:0000256" key="2">
    <source>
        <dbReference type="ARBA" id="ARBA00022723"/>
    </source>
</evidence>
<dbReference type="Proteomes" id="UP000789901">
    <property type="component" value="Unassembled WGS sequence"/>
</dbReference>
<feature type="non-terminal residue" evidence="7">
    <location>
        <position position="445"/>
    </location>
</feature>
<organism evidence="7 8">
    <name type="scientific">Gigaspora margarita</name>
    <dbReference type="NCBI Taxonomy" id="4874"/>
    <lineage>
        <taxon>Eukaryota</taxon>
        <taxon>Fungi</taxon>
        <taxon>Fungi incertae sedis</taxon>
        <taxon>Mucoromycota</taxon>
        <taxon>Glomeromycotina</taxon>
        <taxon>Glomeromycetes</taxon>
        <taxon>Diversisporales</taxon>
        <taxon>Gigasporaceae</taxon>
        <taxon>Gigaspora</taxon>
    </lineage>
</organism>
<dbReference type="Pfam" id="PF05699">
    <property type="entry name" value="Dimer_Tnp_hAT"/>
    <property type="match status" value="1"/>
</dbReference>
<sequence>TIIDNSDELNSLFNKEENNSDIELLVSTLISTFTSVSNSFTPNLNVIKKNIYIKTNRSESFVWKFFEKYTATESIDNKEEQFEKLFCSFDDCDTEYLWKGSKSNMINHLCDFYKITKESLKDQLIKSNIKQQMIQQVPCVNTIKTIIFNSYTSATRQITDLISKISDTMSLTFDIWTSRVHDSYLGITCYWLTDSFELHKIVLDMGELDEHCASDIVESVNSTMQQIDVTNVKCAGHMLQLSVNLGLKEVEELISKYKALVFILLKKKKHKQLYGILLSILLNILLHLKPAIAQLYLTFTNHSLREVRKRAETMGSFIPSLEEFELLKELIEILSSFDEVTQFLNGSKYSILGFMTPILEELARQFRYFNGINDTAILVRDTILENLIEPKNLNVEPTEFDQYCELTEVSLEEESCPLDWWRKHKTLFPTIAILARRYLAMPASS</sequence>
<keyword evidence="3" id="KW-0863">Zinc-finger</keyword>
<dbReference type="EMBL" id="CAJVQB010081150">
    <property type="protein sequence ID" value="CAG8845840.1"/>
    <property type="molecule type" value="Genomic_DNA"/>
</dbReference>
<evidence type="ECO:0000313" key="7">
    <source>
        <dbReference type="EMBL" id="CAG8845840.1"/>
    </source>
</evidence>
<dbReference type="InterPro" id="IPR052035">
    <property type="entry name" value="ZnF_BED_domain_contain"/>
</dbReference>
<keyword evidence="5" id="KW-0539">Nucleus</keyword>
<evidence type="ECO:0000256" key="4">
    <source>
        <dbReference type="ARBA" id="ARBA00022833"/>
    </source>
</evidence>
<accession>A0ABN7X1V1</accession>
<keyword evidence="4" id="KW-0862">Zinc</keyword>
<dbReference type="PANTHER" id="PTHR46481:SF10">
    <property type="entry name" value="ZINC FINGER BED DOMAIN-CONTAINING PROTEIN 39"/>
    <property type="match status" value="1"/>
</dbReference>
<dbReference type="InterPro" id="IPR008906">
    <property type="entry name" value="HATC_C_dom"/>
</dbReference>
<keyword evidence="2" id="KW-0479">Metal-binding</keyword>
<keyword evidence="8" id="KW-1185">Reference proteome</keyword>
<comment type="caution">
    <text evidence="7">The sequence shown here is derived from an EMBL/GenBank/DDBJ whole genome shotgun (WGS) entry which is preliminary data.</text>
</comment>
<reference evidence="7 8" key="1">
    <citation type="submission" date="2021-06" db="EMBL/GenBank/DDBJ databases">
        <authorList>
            <person name="Kallberg Y."/>
            <person name="Tangrot J."/>
            <person name="Rosling A."/>
        </authorList>
    </citation>
    <scope>NUCLEOTIDE SEQUENCE [LARGE SCALE GENOMIC DNA]</scope>
    <source>
        <strain evidence="7 8">120-4 pot B 10/14</strain>
    </source>
</reference>
<name>A0ABN7X1V1_GIGMA</name>
<evidence type="ECO:0000256" key="3">
    <source>
        <dbReference type="ARBA" id="ARBA00022771"/>
    </source>
</evidence>
<evidence type="ECO:0000313" key="8">
    <source>
        <dbReference type="Proteomes" id="UP000789901"/>
    </source>
</evidence>
<feature type="non-terminal residue" evidence="7">
    <location>
        <position position="1"/>
    </location>
</feature>